<name>A0A9E7PNX0_9EURY</name>
<dbReference type="RefSeq" id="WP_257743875.1">
    <property type="nucleotide sequence ID" value="NZ_CP096115.1"/>
</dbReference>
<keyword evidence="2" id="KW-1185">Reference proteome</keyword>
<protein>
    <submittedName>
        <fullName evidence="1">Uncharacterized protein</fullName>
    </submittedName>
</protein>
<dbReference type="AlphaFoldDB" id="A0A9E7PNX0"/>
<gene>
    <name evidence="1" type="ORF">L6E24_06390</name>
</gene>
<evidence type="ECO:0000313" key="1">
    <source>
        <dbReference type="EMBL" id="UUX93739.1"/>
    </source>
</evidence>
<dbReference type="KEGG" id="mend:L6E24_06390"/>
<dbReference type="GeneID" id="74307311"/>
<dbReference type="Proteomes" id="UP001060368">
    <property type="component" value="Chromosome"/>
</dbReference>
<organism evidence="1 2">
    <name type="scientific">Methanoplanus endosymbiosus</name>
    <dbReference type="NCBI Taxonomy" id="33865"/>
    <lineage>
        <taxon>Archaea</taxon>
        <taxon>Methanobacteriati</taxon>
        <taxon>Methanobacteriota</taxon>
        <taxon>Stenosarchaea group</taxon>
        <taxon>Methanomicrobia</taxon>
        <taxon>Methanomicrobiales</taxon>
        <taxon>Methanomicrobiaceae</taxon>
        <taxon>Methanoplanus</taxon>
    </lineage>
</organism>
<dbReference type="EMBL" id="CP096115">
    <property type="protein sequence ID" value="UUX93739.1"/>
    <property type="molecule type" value="Genomic_DNA"/>
</dbReference>
<evidence type="ECO:0000313" key="2">
    <source>
        <dbReference type="Proteomes" id="UP001060368"/>
    </source>
</evidence>
<sequence>MGYLLIVDYNSDAERKRIDATIDRWKKRKKIHKEKGVIIRLGDENIEDFLKDLYARMDDGRKNVRIFSAERCNTDIDEISERYQYETNIETEVVRRFIRYILSKFNSGYEGINNGVESFTAYTRKGQAKVDIIYFTHPENTKISLSVSGYGSVVSLVAKRIDEELKSYLNNYDENTQ</sequence>
<reference evidence="1" key="1">
    <citation type="submission" date="2022-04" db="EMBL/GenBank/DDBJ databases">
        <title>Complete genome of Methanoplanus endosymbiosus DSM 3599.</title>
        <authorList>
            <person name="Chen S.-C."/>
            <person name="You Y.-T."/>
            <person name="Zhou Y.-Z."/>
            <person name="Lai M.-C."/>
        </authorList>
    </citation>
    <scope>NUCLEOTIDE SEQUENCE</scope>
    <source>
        <strain evidence="1">DSM 3599</strain>
    </source>
</reference>
<proteinExistence type="predicted"/>
<accession>A0A9E7PNX0</accession>